<protein>
    <submittedName>
        <fullName evidence="1">Uncharacterized protein</fullName>
    </submittedName>
</protein>
<comment type="caution">
    <text evidence="1">The sequence shown here is derived from an EMBL/GenBank/DDBJ whole genome shotgun (WGS) entry which is preliminary data.</text>
</comment>
<reference evidence="1" key="1">
    <citation type="journal article" date="2014" name="Front. Microbiol.">
        <title>High frequency of phylogenetically diverse reductive dehalogenase-homologous genes in deep subseafloor sedimentary metagenomes.</title>
        <authorList>
            <person name="Kawai M."/>
            <person name="Futagami T."/>
            <person name="Toyoda A."/>
            <person name="Takaki Y."/>
            <person name="Nishi S."/>
            <person name="Hori S."/>
            <person name="Arai W."/>
            <person name="Tsubouchi T."/>
            <person name="Morono Y."/>
            <person name="Uchiyama I."/>
            <person name="Ito T."/>
            <person name="Fujiyama A."/>
            <person name="Inagaki F."/>
            <person name="Takami H."/>
        </authorList>
    </citation>
    <scope>NUCLEOTIDE SEQUENCE</scope>
    <source>
        <strain evidence="1">Expedition CK06-06</strain>
    </source>
</reference>
<organism evidence="1">
    <name type="scientific">marine sediment metagenome</name>
    <dbReference type="NCBI Taxonomy" id="412755"/>
    <lineage>
        <taxon>unclassified sequences</taxon>
        <taxon>metagenomes</taxon>
        <taxon>ecological metagenomes</taxon>
    </lineage>
</organism>
<dbReference type="AlphaFoldDB" id="X1SN11"/>
<proteinExistence type="predicted"/>
<sequence length="58" mass="6559">MLEKISRKKQERKAGLTSMVTAVWNFTSIAVKPCQRDSTGMEEAVVYGMRRLRDGVPT</sequence>
<gene>
    <name evidence="1" type="ORF">S12H4_02924</name>
</gene>
<evidence type="ECO:0000313" key="1">
    <source>
        <dbReference type="EMBL" id="GAI69194.1"/>
    </source>
</evidence>
<dbReference type="EMBL" id="BARW01000771">
    <property type="protein sequence ID" value="GAI69194.1"/>
    <property type="molecule type" value="Genomic_DNA"/>
</dbReference>
<accession>X1SN11</accession>
<name>X1SN11_9ZZZZ</name>